<evidence type="ECO:0000313" key="7">
    <source>
        <dbReference type="EMBL" id="OBZ85417.1"/>
    </source>
</evidence>
<comment type="similarity">
    <text evidence="2">Belongs to the OXR1 family.</text>
</comment>
<evidence type="ECO:0000256" key="3">
    <source>
        <dbReference type="ARBA" id="ARBA00023128"/>
    </source>
</evidence>
<dbReference type="InterPro" id="IPR006571">
    <property type="entry name" value="TLDc_dom"/>
</dbReference>
<evidence type="ECO:0000256" key="1">
    <source>
        <dbReference type="ARBA" id="ARBA00004173"/>
    </source>
</evidence>
<dbReference type="PANTHER" id="PTHR23354">
    <property type="entry name" value="NUCLEOLAR PROTEIN 7/ESTROGEN RECEPTOR COACTIVATOR-RELATED"/>
    <property type="match status" value="1"/>
</dbReference>
<proteinExistence type="inferred from homology"/>
<evidence type="ECO:0000259" key="6">
    <source>
        <dbReference type="PROSITE" id="PS51886"/>
    </source>
</evidence>
<dbReference type="InParanoid" id="A0A1C7N8M9"/>
<dbReference type="GO" id="GO:0005634">
    <property type="term" value="C:nucleus"/>
    <property type="evidence" value="ECO:0007669"/>
    <property type="project" value="TreeGrafter"/>
</dbReference>
<sequence>MKKQSTPIKHRHQHSHSEHQIPTKEKLFPLYRSVTEDDQHNYRTHSSPITRFVRKLLGLKSPSRPKQHHKTHSTTSITKSSVISSVQSVTKPNDLCLTEPKRQTTIKIVTPDIPGTLASSVIDWDRDSLPNSCSIKGDNESTDTCSISSNYSTASGLSTENSSITEDLLLTDKASSAAIHALMSASMLPTKKNLIREGDFDELPPVNLSGRASATTTLMTQSIAAVIRPYIPRRFRIAQNWDLLYSLDQHGASLATLYSCTESFDGPCILIIQDLDEQIFGAYLSNSFQLQMHYYGTGECFLWKSTLQHKQNTPKVKVFSWTGRNDYMMLSNSSFIAIGGGDGKFGLWLDSELHDGHSDICPTFDNEALAFNSKFQCMKVEVWGLCL</sequence>
<comment type="caution">
    <text evidence="7">The sequence shown here is derived from an EMBL/GenBank/DDBJ whole genome shotgun (WGS) entry which is preliminary data.</text>
</comment>
<evidence type="ECO:0000256" key="4">
    <source>
        <dbReference type="ARBA" id="ARBA00040604"/>
    </source>
</evidence>
<evidence type="ECO:0000256" key="5">
    <source>
        <dbReference type="SAM" id="MobiDB-lite"/>
    </source>
</evidence>
<feature type="compositionally biased region" description="Basic and acidic residues" evidence="5">
    <location>
        <begin position="15"/>
        <end position="25"/>
    </location>
</feature>
<dbReference type="AlphaFoldDB" id="A0A1C7N8M9"/>
<keyword evidence="3" id="KW-0496">Mitochondrion</keyword>
<feature type="compositionally biased region" description="Low complexity" evidence="5">
    <location>
        <begin position="73"/>
        <end position="85"/>
    </location>
</feature>
<organism evidence="7 8">
    <name type="scientific">Choanephora cucurbitarum</name>
    <dbReference type="NCBI Taxonomy" id="101091"/>
    <lineage>
        <taxon>Eukaryota</taxon>
        <taxon>Fungi</taxon>
        <taxon>Fungi incertae sedis</taxon>
        <taxon>Mucoromycota</taxon>
        <taxon>Mucoromycotina</taxon>
        <taxon>Mucoromycetes</taxon>
        <taxon>Mucorales</taxon>
        <taxon>Mucorineae</taxon>
        <taxon>Choanephoraceae</taxon>
        <taxon>Choanephoroideae</taxon>
        <taxon>Choanephora</taxon>
    </lineage>
</organism>
<feature type="compositionally biased region" description="Basic residues" evidence="5">
    <location>
        <begin position="1"/>
        <end position="14"/>
    </location>
</feature>
<comment type="subcellular location">
    <subcellularLocation>
        <location evidence="1">Mitochondrion</location>
    </subcellularLocation>
</comment>
<name>A0A1C7N8M9_9FUNG</name>
<dbReference type="GO" id="GO:0006979">
    <property type="term" value="P:response to oxidative stress"/>
    <property type="evidence" value="ECO:0007669"/>
    <property type="project" value="TreeGrafter"/>
</dbReference>
<evidence type="ECO:0000313" key="8">
    <source>
        <dbReference type="Proteomes" id="UP000093000"/>
    </source>
</evidence>
<dbReference type="SMART" id="SM00584">
    <property type="entry name" value="TLDc"/>
    <property type="match status" value="1"/>
</dbReference>
<accession>A0A1C7N8M9</accession>
<dbReference type="PANTHER" id="PTHR23354:SF62">
    <property type="entry name" value="MUSTARD, ISOFORM V"/>
    <property type="match status" value="1"/>
</dbReference>
<feature type="domain" description="TLDc" evidence="6">
    <location>
        <begin position="217"/>
        <end position="386"/>
    </location>
</feature>
<gene>
    <name evidence="7" type="primary">OXR1_1</name>
    <name evidence="7" type="ORF">A0J61_06531</name>
</gene>
<dbReference type="Pfam" id="PF07534">
    <property type="entry name" value="TLD"/>
    <property type="match status" value="1"/>
</dbReference>
<dbReference type="PROSITE" id="PS51886">
    <property type="entry name" value="TLDC"/>
    <property type="match status" value="1"/>
</dbReference>
<feature type="compositionally biased region" description="Basic residues" evidence="5">
    <location>
        <begin position="63"/>
        <end position="72"/>
    </location>
</feature>
<feature type="region of interest" description="Disordered" evidence="5">
    <location>
        <begin position="1"/>
        <end position="25"/>
    </location>
</feature>
<dbReference type="OrthoDB" id="26679at2759"/>
<keyword evidence="8" id="KW-1185">Reference proteome</keyword>
<evidence type="ECO:0000256" key="2">
    <source>
        <dbReference type="ARBA" id="ARBA00009540"/>
    </source>
</evidence>
<protein>
    <recommendedName>
        <fullName evidence="4">Oxidation resistance protein 1</fullName>
    </recommendedName>
</protein>
<dbReference type="STRING" id="101091.A0A1C7N8M9"/>
<reference evidence="7 8" key="1">
    <citation type="submission" date="2016-03" db="EMBL/GenBank/DDBJ databases">
        <title>Choanephora cucurbitarum.</title>
        <authorList>
            <person name="Min B."/>
            <person name="Park H."/>
            <person name="Park J.-H."/>
            <person name="Shin H.-D."/>
            <person name="Choi I.-G."/>
        </authorList>
    </citation>
    <scope>NUCLEOTIDE SEQUENCE [LARGE SCALE GENOMIC DNA]</scope>
    <source>
        <strain evidence="7 8">KUS-F28377</strain>
    </source>
</reference>
<dbReference type="Proteomes" id="UP000093000">
    <property type="component" value="Unassembled WGS sequence"/>
</dbReference>
<dbReference type="GO" id="GO:0005739">
    <property type="term" value="C:mitochondrion"/>
    <property type="evidence" value="ECO:0007669"/>
    <property type="project" value="UniProtKB-SubCell"/>
</dbReference>
<feature type="region of interest" description="Disordered" evidence="5">
    <location>
        <begin position="61"/>
        <end position="85"/>
    </location>
</feature>
<dbReference type="EMBL" id="LUGH01000398">
    <property type="protein sequence ID" value="OBZ85417.1"/>
    <property type="molecule type" value="Genomic_DNA"/>
</dbReference>